<sequence length="123" mass="13543">MSQPRSDADRLRRRELYDAATGLVGPRLLPWTTPDGCPCYLSTDGRGYLSTLADSIEAVQLGMGEELLEHARETVAPGMRALSATEYRWLASRLAEALTDALRVAESRGQRIPDPQEEAAERA</sequence>
<dbReference type="RefSeq" id="WP_279929612.1">
    <property type="nucleotide sequence ID" value="NZ_JARWBG010000022.1"/>
</dbReference>
<dbReference type="Proteomes" id="UP001223144">
    <property type="component" value="Unassembled WGS sequence"/>
</dbReference>
<protein>
    <submittedName>
        <fullName evidence="1">Uncharacterized protein</fullName>
    </submittedName>
</protein>
<organism evidence="1 2">
    <name type="scientific">Streptomyces chengmaiensis</name>
    <dbReference type="NCBI Taxonomy" id="3040919"/>
    <lineage>
        <taxon>Bacteria</taxon>
        <taxon>Bacillati</taxon>
        <taxon>Actinomycetota</taxon>
        <taxon>Actinomycetes</taxon>
        <taxon>Kitasatosporales</taxon>
        <taxon>Streptomycetaceae</taxon>
        <taxon>Streptomyces</taxon>
    </lineage>
</organism>
<comment type="caution">
    <text evidence="1">The sequence shown here is derived from an EMBL/GenBank/DDBJ whole genome shotgun (WGS) entry which is preliminary data.</text>
</comment>
<evidence type="ECO:0000313" key="2">
    <source>
        <dbReference type="Proteomes" id="UP001223144"/>
    </source>
</evidence>
<evidence type="ECO:0000313" key="1">
    <source>
        <dbReference type="EMBL" id="MDH2390938.1"/>
    </source>
</evidence>
<keyword evidence="2" id="KW-1185">Reference proteome</keyword>
<name>A0ABT6HQE6_9ACTN</name>
<accession>A0ABT6HQE6</accession>
<proteinExistence type="predicted"/>
<gene>
    <name evidence="1" type="ORF">QCN29_19510</name>
</gene>
<dbReference type="EMBL" id="JARWBG010000022">
    <property type="protein sequence ID" value="MDH2390938.1"/>
    <property type="molecule type" value="Genomic_DNA"/>
</dbReference>
<reference evidence="1 2" key="1">
    <citation type="submission" date="2023-04" db="EMBL/GenBank/DDBJ databases">
        <title>Streptomyces chengmaiensis sp. nov. isolated from the stem of mangrove plant in Hainan.</title>
        <authorList>
            <person name="Huang X."/>
            <person name="Zhou S."/>
            <person name="Chu X."/>
            <person name="Xie Y."/>
            <person name="Lin Y."/>
        </authorList>
    </citation>
    <scope>NUCLEOTIDE SEQUENCE [LARGE SCALE GENOMIC DNA]</scope>
    <source>
        <strain evidence="1 2">HNM0663</strain>
    </source>
</reference>